<feature type="domain" description="Bacterioopsin transcriptional activator GAF and HTH associated" evidence="4">
    <location>
        <begin position="6"/>
        <end position="143"/>
    </location>
</feature>
<evidence type="ECO:0000256" key="1">
    <source>
        <dbReference type="ARBA" id="ARBA00023015"/>
    </source>
</evidence>
<keyword evidence="1" id="KW-0805">Transcription regulation</keyword>
<evidence type="ECO:0000259" key="3">
    <source>
        <dbReference type="Pfam" id="PF04967"/>
    </source>
</evidence>
<accession>A0A1I6LBF7</accession>
<dbReference type="Proteomes" id="UP000199062">
    <property type="component" value="Unassembled WGS sequence"/>
</dbReference>
<reference evidence="5 6" key="1">
    <citation type="submission" date="2016-10" db="EMBL/GenBank/DDBJ databases">
        <authorList>
            <person name="de Groot N.N."/>
        </authorList>
    </citation>
    <scope>NUCLEOTIDE SEQUENCE [LARGE SCALE GENOMIC DNA]</scope>
    <source>
        <strain evidence="5 6">CGMCC 1.10457</strain>
    </source>
</reference>
<dbReference type="AlphaFoldDB" id="A0A1I6LBF7"/>
<dbReference type="OrthoDB" id="156233at2157"/>
<evidence type="ECO:0000313" key="6">
    <source>
        <dbReference type="Proteomes" id="UP000199062"/>
    </source>
</evidence>
<dbReference type="InterPro" id="IPR031803">
    <property type="entry name" value="BAT_GAF/HTH-assoc"/>
</dbReference>
<evidence type="ECO:0008006" key="7">
    <source>
        <dbReference type="Google" id="ProtNLM"/>
    </source>
</evidence>
<keyword evidence="6" id="KW-1185">Reference proteome</keyword>
<name>A0A1I6LBF7_9EURY</name>
<dbReference type="EMBL" id="FOZK01000002">
    <property type="protein sequence ID" value="SFS00822.1"/>
    <property type="molecule type" value="Genomic_DNA"/>
</dbReference>
<dbReference type="RefSeq" id="WP_089816755.1">
    <property type="nucleotide sequence ID" value="NZ_FOZK01000002.1"/>
</dbReference>
<dbReference type="InterPro" id="IPR007050">
    <property type="entry name" value="HTH_bacterioopsin"/>
</dbReference>
<keyword evidence="2" id="KW-0804">Transcription</keyword>
<dbReference type="Pfam" id="PF04967">
    <property type="entry name" value="HTH_10"/>
    <property type="match status" value="1"/>
</dbReference>
<evidence type="ECO:0000313" key="5">
    <source>
        <dbReference type="EMBL" id="SFS00822.1"/>
    </source>
</evidence>
<dbReference type="Pfam" id="PF15915">
    <property type="entry name" value="BAT"/>
    <property type="match status" value="1"/>
</dbReference>
<proteinExistence type="predicted"/>
<dbReference type="PANTHER" id="PTHR34236">
    <property type="entry name" value="DIMETHYL SULFOXIDE REDUCTASE TRANSCRIPTIONAL ACTIVATOR"/>
    <property type="match status" value="1"/>
</dbReference>
<dbReference type="STRING" id="767519.SAMN05216559_2410"/>
<gene>
    <name evidence="5" type="ORF">SAMN05216559_2410</name>
</gene>
<protein>
    <recommendedName>
        <fullName evidence="7">GAF and HTH_10 associated domain-containing protein</fullName>
    </recommendedName>
</protein>
<feature type="domain" description="HTH bat-type" evidence="3">
    <location>
        <begin position="156"/>
        <end position="207"/>
    </location>
</feature>
<evidence type="ECO:0000256" key="2">
    <source>
        <dbReference type="ARBA" id="ARBA00023163"/>
    </source>
</evidence>
<organism evidence="5 6">
    <name type="scientific">Halomicrobium zhouii</name>
    <dbReference type="NCBI Taxonomy" id="767519"/>
    <lineage>
        <taxon>Archaea</taxon>
        <taxon>Methanobacteriati</taxon>
        <taxon>Methanobacteriota</taxon>
        <taxon>Stenosarchaea group</taxon>
        <taxon>Halobacteria</taxon>
        <taxon>Halobacteriales</taxon>
        <taxon>Haloarculaceae</taxon>
        <taxon>Halomicrobium</taxon>
    </lineage>
</organism>
<sequence>MSVIGEFTVPASAFALEDTLAARPEAVVEAERMATHSTMQVMPFLWESNCDADEFRDLLREDPSLEEVSVSEDTGDGALYKVVWEQAFRDLVDAMVDHRGAVVEATGTDGTWYLTLRFAEERHVGEFQDYFHEKGRDFEVERLYQPSAPRQREYDLTLEQRDALVAAYGAGYFGVPRQSSTSDLASELGISSNAVSARLRRGTANLVGNTLAVDDGDDESDQ</sequence>
<dbReference type="PANTHER" id="PTHR34236:SF1">
    <property type="entry name" value="DIMETHYL SULFOXIDE REDUCTASE TRANSCRIPTIONAL ACTIVATOR"/>
    <property type="match status" value="1"/>
</dbReference>
<evidence type="ECO:0000259" key="4">
    <source>
        <dbReference type="Pfam" id="PF15915"/>
    </source>
</evidence>